<dbReference type="EMBL" id="CCKQ01017732">
    <property type="protein sequence ID" value="CDW89629.1"/>
    <property type="molecule type" value="Genomic_DNA"/>
</dbReference>
<dbReference type="InParanoid" id="A0A078B5C5"/>
<protein>
    <submittedName>
        <fullName evidence="2">Uncharacterized protein</fullName>
    </submittedName>
</protein>
<evidence type="ECO:0000256" key="1">
    <source>
        <dbReference type="SAM" id="MobiDB-lite"/>
    </source>
</evidence>
<dbReference type="Proteomes" id="UP000039865">
    <property type="component" value="Unassembled WGS sequence"/>
</dbReference>
<accession>A0A078B5C5</accession>
<organism evidence="2 3">
    <name type="scientific">Stylonychia lemnae</name>
    <name type="common">Ciliate</name>
    <dbReference type="NCBI Taxonomy" id="5949"/>
    <lineage>
        <taxon>Eukaryota</taxon>
        <taxon>Sar</taxon>
        <taxon>Alveolata</taxon>
        <taxon>Ciliophora</taxon>
        <taxon>Intramacronucleata</taxon>
        <taxon>Spirotrichea</taxon>
        <taxon>Stichotrichia</taxon>
        <taxon>Sporadotrichida</taxon>
        <taxon>Oxytrichidae</taxon>
        <taxon>Stylonychinae</taxon>
        <taxon>Stylonychia</taxon>
    </lineage>
</organism>
<gene>
    <name evidence="2" type="primary">Contig11415.g12210</name>
    <name evidence="2" type="ORF">STYLEM_18763</name>
</gene>
<sequence length="323" mass="37753">MNGVEKAFKAKFDRLQQRIKKIKEQEVKYNIFYGINVPAQCLSQKDKLNDIANEKLFEVENFSLIKEMKKKLEILNQQDQNDSVSIEKQKQLKLIKLQNDQQIVEFEQIYQDEVDEISESQQKRRRGRPSKYELERRQQINLQSVNQFTDTYPYNEDSFVHNSQQIQHTSGLLSSLMTLNQENINFGLTQTAASGCGLFSAVDQNFKMTKGTRQRRQKQFIVNDSVSCSSEPCSGNISMAEISIQDQIYSASSNTTTKSSFMDIDSQGNYPHPKQKQKREKLKKDPASKYLRVDLKTERVLRKRNRRVNYCIKDEDEDDESHY</sequence>
<proteinExistence type="predicted"/>
<evidence type="ECO:0000313" key="2">
    <source>
        <dbReference type="EMBL" id="CDW89629.1"/>
    </source>
</evidence>
<reference evidence="2 3" key="1">
    <citation type="submission" date="2014-06" db="EMBL/GenBank/DDBJ databases">
        <authorList>
            <person name="Swart Estienne"/>
        </authorList>
    </citation>
    <scope>NUCLEOTIDE SEQUENCE [LARGE SCALE GENOMIC DNA]</scope>
    <source>
        <strain evidence="2 3">130c</strain>
    </source>
</reference>
<evidence type="ECO:0000313" key="3">
    <source>
        <dbReference type="Proteomes" id="UP000039865"/>
    </source>
</evidence>
<dbReference type="AlphaFoldDB" id="A0A078B5C5"/>
<keyword evidence="3" id="KW-1185">Reference proteome</keyword>
<name>A0A078B5C5_STYLE</name>
<feature type="region of interest" description="Disordered" evidence="1">
    <location>
        <begin position="260"/>
        <end position="288"/>
    </location>
</feature>